<keyword evidence="4 9" id="KW-0812">Transmembrane</keyword>
<dbReference type="PANTHER" id="PTHR37820">
    <property type="entry name" value="CELL DIVISION PROTEIN DIVIB"/>
    <property type="match status" value="1"/>
</dbReference>
<dbReference type="Pfam" id="PF08478">
    <property type="entry name" value="POTRA_1"/>
    <property type="match status" value="1"/>
</dbReference>
<evidence type="ECO:0000256" key="3">
    <source>
        <dbReference type="ARBA" id="ARBA00022618"/>
    </source>
</evidence>
<keyword evidence="7" id="KW-0131">Cell cycle</keyword>
<accession>A0ABT6KP13</accession>
<dbReference type="GO" id="GO:0051301">
    <property type="term" value="P:cell division"/>
    <property type="evidence" value="ECO:0007669"/>
    <property type="project" value="UniProtKB-KW"/>
</dbReference>
<dbReference type="InterPro" id="IPR013685">
    <property type="entry name" value="POTRA_FtsQ_type"/>
</dbReference>
<evidence type="ECO:0000256" key="7">
    <source>
        <dbReference type="ARBA" id="ARBA00023306"/>
    </source>
</evidence>
<keyword evidence="6 9" id="KW-0472">Membrane</keyword>
<name>A0ABT6KP13_9MICO</name>
<keyword evidence="2" id="KW-1003">Cell membrane</keyword>
<evidence type="ECO:0000256" key="6">
    <source>
        <dbReference type="ARBA" id="ARBA00023136"/>
    </source>
</evidence>
<dbReference type="InterPro" id="IPR034746">
    <property type="entry name" value="POTRA"/>
</dbReference>
<feature type="transmembrane region" description="Helical" evidence="9">
    <location>
        <begin position="112"/>
        <end position="133"/>
    </location>
</feature>
<reference evidence="11 12" key="1">
    <citation type="submission" date="2023-04" db="EMBL/GenBank/DDBJ databases">
        <title>Genome Encyclopedia of Bacteria and Archaea VI: Functional Genomics of Type Strains.</title>
        <authorList>
            <person name="Whitman W."/>
        </authorList>
    </citation>
    <scope>NUCLEOTIDE SEQUENCE [LARGE SCALE GENOMIC DNA]</scope>
    <source>
        <strain evidence="11 12">SG_E_30_P1</strain>
    </source>
</reference>
<dbReference type="Gene3D" id="3.10.20.310">
    <property type="entry name" value="membrane protein fhac"/>
    <property type="match status" value="1"/>
</dbReference>
<evidence type="ECO:0000256" key="4">
    <source>
        <dbReference type="ARBA" id="ARBA00022692"/>
    </source>
</evidence>
<evidence type="ECO:0000313" key="11">
    <source>
        <dbReference type="EMBL" id="MDH6180822.1"/>
    </source>
</evidence>
<dbReference type="Pfam" id="PF03799">
    <property type="entry name" value="FtsQ_DivIB_C"/>
    <property type="match status" value="1"/>
</dbReference>
<organism evidence="11 12">
    <name type="scientific">Antiquaquibacter oligotrophicus</name>
    <dbReference type="NCBI Taxonomy" id="2880260"/>
    <lineage>
        <taxon>Bacteria</taxon>
        <taxon>Bacillati</taxon>
        <taxon>Actinomycetota</taxon>
        <taxon>Actinomycetes</taxon>
        <taxon>Micrococcales</taxon>
        <taxon>Microbacteriaceae</taxon>
        <taxon>Antiquaquibacter</taxon>
    </lineage>
</organism>
<dbReference type="PROSITE" id="PS51779">
    <property type="entry name" value="POTRA"/>
    <property type="match status" value="1"/>
</dbReference>
<gene>
    <name evidence="11" type="ORF">M2152_001004</name>
</gene>
<comment type="subcellular location">
    <subcellularLocation>
        <location evidence="1">Membrane</location>
    </subcellularLocation>
</comment>
<evidence type="ECO:0000256" key="9">
    <source>
        <dbReference type="SAM" id="Phobius"/>
    </source>
</evidence>
<dbReference type="Proteomes" id="UP001160142">
    <property type="component" value="Unassembled WGS sequence"/>
</dbReference>
<dbReference type="InterPro" id="IPR050487">
    <property type="entry name" value="FtsQ_DivIB"/>
</dbReference>
<feature type="compositionally biased region" description="Basic and acidic residues" evidence="8">
    <location>
        <begin position="1"/>
        <end position="16"/>
    </location>
</feature>
<evidence type="ECO:0000256" key="8">
    <source>
        <dbReference type="SAM" id="MobiDB-lite"/>
    </source>
</evidence>
<protein>
    <submittedName>
        <fullName evidence="11">Cell division protein FtsQ</fullName>
    </submittedName>
</protein>
<dbReference type="PANTHER" id="PTHR37820:SF1">
    <property type="entry name" value="CELL DIVISION PROTEIN FTSQ"/>
    <property type="match status" value="1"/>
</dbReference>
<evidence type="ECO:0000256" key="5">
    <source>
        <dbReference type="ARBA" id="ARBA00022989"/>
    </source>
</evidence>
<evidence type="ECO:0000256" key="1">
    <source>
        <dbReference type="ARBA" id="ARBA00004370"/>
    </source>
</evidence>
<sequence length="335" mass="35402">MKRPEGFDASRPEPARPAKPARSPKSRGAAPHAAPKAAQKTTPEPRVTSPRTKPQRDASVITPTTQRLPRASRSVRPDAAARAELRRAARDRRKAERAEVRRFTRRSRNRKIGLIAAGGVVVTLAGLVVTAVFSPLLALREIRVEGASRVNPADIVAALDDQLGTPLALLDTGTIERELSAFPLVRSYITQTIPPGTLVVTLSERQPAAVISTGSGFALVDPAGVVLQESTERIAGVPLVDLGGADARSPRFRAAVDVLLALPPDLLARVDSVTAHTQDDVSLVLSGVGQRVAWGAADDSARKAALLEALISVTDPNQAGEFDVSAPTNGVFRPA</sequence>
<feature type="compositionally biased region" description="Low complexity" evidence="8">
    <location>
        <begin position="18"/>
        <end position="45"/>
    </location>
</feature>
<feature type="domain" description="POTRA" evidence="10">
    <location>
        <begin position="137"/>
        <end position="205"/>
    </location>
</feature>
<keyword evidence="12" id="KW-1185">Reference proteome</keyword>
<dbReference type="RefSeq" id="WP_322133159.1">
    <property type="nucleotide sequence ID" value="NZ_CP085036.1"/>
</dbReference>
<evidence type="ECO:0000259" key="10">
    <source>
        <dbReference type="PROSITE" id="PS51779"/>
    </source>
</evidence>
<dbReference type="InterPro" id="IPR005548">
    <property type="entry name" value="Cell_div_FtsQ/DivIB_C"/>
</dbReference>
<keyword evidence="5 9" id="KW-1133">Transmembrane helix</keyword>
<evidence type="ECO:0000256" key="2">
    <source>
        <dbReference type="ARBA" id="ARBA00022475"/>
    </source>
</evidence>
<comment type="caution">
    <text evidence="11">The sequence shown here is derived from an EMBL/GenBank/DDBJ whole genome shotgun (WGS) entry which is preliminary data.</text>
</comment>
<evidence type="ECO:0000313" key="12">
    <source>
        <dbReference type="Proteomes" id="UP001160142"/>
    </source>
</evidence>
<keyword evidence="3 11" id="KW-0132">Cell division</keyword>
<dbReference type="EMBL" id="JARXVQ010000001">
    <property type="protein sequence ID" value="MDH6180822.1"/>
    <property type="molecule type" value="Genomic_DNA"/>
</dbReference>
<proteinExistence type="predicted"/>
<feature type="region of interest" description="Disordered" evidence="8">
    <location>
        <begin position="1"/>
        <end position="81"/>
    </location>
</feature>